<dbReference type="RefSeq" id="WP_258423200.1">
    <property type="nucleotide sequence ID" value="NZ_JANSUY010000005.1"/>
</dbReference>
<accession>A0A9X2P6R0</accession>
<dbReference type="Gene3D" id="1.25.10.10">
    <property type="entry name" value="Leucine-rich Repeat Variant"/>
    <property type="match status" value="1"/>
</dbReference>
<dbReference type="EMBL" id="JANSUY010000005">
    <property type="protein sequence ID" value="MCR9015343.1"/>
    <property type="molecule type" value="Genomic_DNA"/>
</dbReference>
<evidence type="ECO:0000313" key="1">
    <source>
        <dbReference type="EMBL" id="MCR9015343.1"/>
    </source>
</evidence>
<dbReference type="SUPFAM" id="SSF48371">
    <property type="entry name" value="ARM repeat"/>
    <property type="match status" value="1"/>
</dbReference>
<dbReference type="Proteomes" id="UP001142175">
    <property type="component" value="Unassembled WGS sequence"/>
</dbReference>
<evidence type="ECO:0000313" key="2">
    <source>
        <dbReference type="Proteomes" id="UP001142175"/>
    </source>
</evidence>
<dbReference type="InterPro" id="IPR016024">
    <property type="entry name" value="ARM-type_fold"/>
</dbReference>
<reference evidence="1" key="1">
    <citation type="submission" date="2022-08" db="EMBL/GenBank/DDBJ databases">
        <authorList>
            <person name="Zhang D."/>
        </authorList>
    </citation>
    <scope>NUCLEOTIDE SEQUENCE</scope>
    <source>
        <strain evidence="1">XJ19-11</strain>
    </source>
</reference>
<comment type="caution">
    <text evidence="1">The sequence shown here is derived from an EMBL/GenBank/DDBJ whole genome shotgun (WGS) entry which is preliminary data.</text>
</comment>
<dbReference type="AlphaFoldDB" id="A0A9X2P6R0"/>
<dbReference type="InterPro" id="IPR011989">
    <property type="entry name" value="ARM-like"/>
</dbReference>
<protein>
    <submittedName>
        <fullName evidence="1">Uncharacterized protein</fullName>
    </submittedName>
</protein>
<sequence length="199" mass="23941">MDNNLINKLEKFYDLNDHEKQETLISILNLANDNPKKFINAIQNEKFNRLNNLPIIYEALSKDLDNWADFFITEIERLFETAKQSNTPYSILNHLQEFTFIDPNKFKHRDRIVEILATQLDNENSTFRFCALDLLPDFVKDDDMLTINKMKKLLKDENWRIRYWTYLNLKDIGVLDEQNDKLSWTDRLRSKFLNNLKFQ</sequence>
<proteinExistence type="predicted"/>
<gene>
    <name evidence="1" type="ORF">NU887_09875</name>
</gene>
<keyword evidence="2" id="KW-1185">Reference proteome</keyword>
<name>A0A9X2P6R0_9BACT</name>
<organism evidence="1 2">
    <name type="scientific">Aquiflexum gelatinilyticum</name>
    <dbReference type="NCBI Taxonomy" id="2961943"/>
    <lineage>
        <taxon>Bacteria</taxon>
        <taxon>Pseudomonadati</taxon>
        <taxon>Bacteroidota</taxon>
        <taxon>Cytophagia</taxon>
        <taxon>Cytophagales</taxon>
        <taxon>Cyclobacteriaceae</taxon>
        <taxon>Aquiflexum</taxon>
    </lineage>
</organism>